<evidence type="ECO:0008006" key="3">
    <source>
        <dbReference type="Google" id="ProtNLM"/>
    </source>
</evidence>
<keyword evidence="2" id="KW-1185">Reference proteome</keyword>
<accession>A0A2W1LNC3</accession>
<proteinExistence type="predicted"/>
<sequence>MFKNTNQLLSINPHRIADGVADFPGYPFNGYLWAIINNVVIVYRVHSDERIISIETCYSALTGEVAEIFYGINPDDDNED</sequence>
<evidence type="ECO:0000313" key="1">
    <source>
        <dbReference type="EMBL" id="PZD92907.1"/>
    </source>
</evidence>
<name>A0A2W1LNC3_9BACL</name>
<dbReference type="Proteomes" id="UP000249522">
    <property type="component" value="Unassembled WGS sequence"/>
</dbReference>
<comment type="caution">
    <text evidence="1">The sequence shown here is derived from an EMBL/GenBank/DDBJ whole genome shotgun (WGS) entry which is preliminary data.</text>
</comment>
<gene>
    <name evidence="1" type="ORF">DNH61_25770</name>
</gene>
<reference evidence="1 2" key="1">
    <citation type="submission" date="2018-06" db="EMBL/GenBank/DDBJ databases">
        <title>Paenibacillus imtechensis sp. nov.</title>
        <authorList>
            <person name="Pinnaka A.K."/>
            <person name="Singh H."/>
            <person name="Kaur M."/>
        </authorList>
    </citation>
    <scope>NUCLEOTIDE SEQUENCE [LARGE SCALE GENOMIC DNA]</scope>
    <source>
        <strain evidence="1 2">SMB1</strain>
    </source>
</reference>
<protein>
    <recommendedName>
        <fullName evidence="3">Type II toxin-antitoxin system RelE/ParE family toxin</fullName>
    </recommendedName>
</protein>
<evidence type="ECO:0000313" key="2">
    <source>
        <dbReference type="Proteomes" id="UP000249522"/>
    </source>
</evidence>
<dbReference type="EMBL" id="QKRB01000063">
    <property type="protein sequence ID" value="PZD92907.1"/>
    <property type="molecule type" value="Genomic_DNA"/>
</dbReference>
<organism evidence="1 2">
    <name type="scientific">Paenibacillus sambharensis</name>
    <dbReference type="NCBI Taxonomy" id="1803190"/>
    <lineage>
        <taxon>Bacteria</taxon>
        <taxon>Bacillati</taxon>
        <taxon>Bacillota</taxon>
        <taxon>Bacilli</taxon>
        <taxon>Bacillales</taxon>
        <taxon>Paenibacillaceae</taxon>
        <taxon>Paenibacillus</taxon>
    </lineage>
</organism>
<dbReference type="AlphaFoldDB" id="A0A2W1LNC3"/>